<name>A0A949WQI7_9CLOT</name>
<dbReference type="EMBL" id="JAEEGC010000033">
    <property type="protein sequence ID" value="MBV7272811.1"/>
    <property type="molecule type" value="Genomic_DNA"/>
</dbReference>
<comment type="caution">
    <text evidence="5">The sequence shown here is derived from an EMBL/GenBank/DDBJ whole genome shotgun (WGS) entry which is preliminary data.</text>
</comment>
<protein>
    <submittedName>
        <fullName evidence="5">Glycosyltransferase family 2 protein</fullName>
    </submittedName>
</protein>
<evidence type="ECO:0000313" key="6">
    <source>
        <dbReference type="Proteomes" id="UP000694308"/>
    </source>
</evidence>
<evidence type="ECO:0000256" key="2">
    <source>
        <dbReference type="ARBA" id="ARBA00022676"/>
    </source>
</evidence>
<evidence type="ECO:0000256" key="3">
    <source>
        <dbReference type="ARBA" id="ARBA00022679"/>
    </source>
</evidence>
<proteinExistence type="inferred from homology"/>
<dbReference type="Pfam" id="PF00535">
    <property type="entry name" value="Glycos_transf_2"/>
    <property type="match status" value="1"/>
</dbReference>
<dbReference type="PANTHER" id="PTHR43179:SF12">
    <property type="entry name" value="GALACTOFURANOSYLTRANSFERASE GLFT2"/>
    <property type="match status" value="1"/>
</dbReference>
<dbReference type="RefSeq" id="WP_218319845.1">
    <property type="nucleotide sequence ID" value="NZ_JAEEGC010000033.1"/>
</dbReference>
<dbReference type="GO" id="GO:0016757">
    <property type="term" value="F:glycosyltransferase activity"/>
    <property type="evidence" value="ECO:0007669"/>
    <property type="project" value="UniProtKB-KW"/>
</dbReference>
<evidence type="ECO:0000256" key="1">
    <source>
        <dbReference type="ARBA" id="ARBA00006739"/>
    </source>
</evidence>
<sequence length="546" mass="62808">MLKDQPQIAQVLKIISELVEAAEYMNSCAESRKFEQLEKSATNMIQTLQTLAYQIKQENAFISVSASCENLIYSINNILKLVKTRSEKICSKIEFELIPILQDFYYDFYFFTSVFGNKEKEKKHYQEEFVPMTRNSYIDKSMKTGKYKYDVSIAVFAYNKLEYTKQCVESIIKHTPSYINYELILIDNGSNDGTYEYFESLSPTKIFKLKLNSLNMVFGAVSRIYEGRYILLISNDIVVTENYLDNLIKCIESDPKIAMVVPTTPNISNCQTIPVKYSTFDEMNAFAKANNISNPIRWEERTRLCNPVSFYRSDTVISSKGVGVIDKYFIYSEFSDDAVSLRLRRAGYKLILAKDCYCHHFGSVTLREAQIKENTLGKSRKLFIDRYGVDAWNIGFCYDPKFIEVLTVKEKGRVNVLGINSGFGSNSLKIKTLHREVGNQETELFFVTDDERYVPDLQAYSTNVRHVFEITADIFKDISFDYILLEANVKKIISTADNFNKMKEKVNKGGMLAICATSPEDIEILDRLNADKSIDGNNGHWFIWTS</sequence>
<dbReference type="InterPro" id="IPR001173">
    <property type="entry name" value="Glyco_trans_2-like"/>
</dbReference>
<evidence type="ECO:0000259" key="4">
    <source>
        <dbReference type="Pfam" id="PF00535"/>
    </source>
</evidence>
<organism evidence="5 6">
    <name type="scientific">Clostridium thailandense</name>
    <dbReference type="NCBI Taxonomy" id="2794346"/>
    <lineage>
        <taxon>Bacteria</taxon>
        <taxon>Bacillati</taxon>
        <taxon>Bacillota</taxon>
        <taxon>Clostridia</taxon>
        <taxon>Eubacteriales</taxon>
        <taxon>Clostridiaceae</taxon>
        <taxon>Clostridium</taxon>
    </lineage>
</organism>
<keyword evidence="2" id="KW-0328">Glycosyltransferase</keyword>
<keyword evidence="3" id="KW-0808">Transferase</keyword>
<keyword evidence="6" id="KW-1185">Reference proteome</keyword>
<dbReference type="AlphaFoldDB" id="A0A949WQI7"/>
<comment type="similarity">
    <text evidence="1">Belongs to the glycosyltransferase 2 family.</text>
</comment>
<gene>
    <name evidence="5" type="ORF">I6U48_07780</name>
</gene>
<dbReference type="PANTHER" id="PTHR43179">
    <property type="entry name" value="RHAMNOSYLTRANSFERASE WBBL"/>
    <property type="match status" value="1"/>
</dbReference>
<evidence type="ECO:0000313" key="5">
    <source>
        <dbReference type="EMBL" id="MBV7272811.1"/>
    </source>
</evidence>
<dbReference type="Proteomes" id="UP000694308">
    <property type="component" value="Unassembled WGS sequence"/>
</dbReference>
<feature type="domain" description="Glycosyltransferase 2-like" evidence="4">
    <location>
        <begin position="152"/>
        <end position="266"/>
    </location>
</feature>
<accession>A0A949WQI7</accession>
<reference evidence="5" key="1">
    <citation type="submission" date="2020-12" db="EMBL/GenBank/DDBJ databases">
        <title>Clostridium thailandense sp. nov., a novel acetogenic bacterium isolated from peat land soil in Thailand.</title>
        <authorList>
            <person name="Chaikitkaew S."/>
            <person name="Birkeland N.K."/>
        </authorList>
    </citation>
    <scope>NUCLEOTIDE SEQUENCE</scope>
    <source>
        <strain evidence="5">PL3</strain>
    </source>
</reference>